<dbReference type="PATRIC" id="fig|1292034.3.peg.178"/>
<gene>
    <name evidence="1" type="ORF">OR37_00181</name>
</gene>
<dbReference type="SUPFAM" id="SSF51621">
    <property type="entry name" value="Phosphoenolpyruvate/pyruvate domain"/>
    <property type="match status" value="1"/>
</dbReference>
<dbReference type="PANTHER" id="PTHR42905:SF16">
    <property type="entry name" value="CARBOXYPHOSPHONOENOLPYRUVATE PHOSPHONOMUTASE-LIKE PROTEIN (AFU_ORTHOLOGUE AFUA_5G07230)"/>
    <property type="match status" value="1"/>
</dbReference>
<name>R0D542_CAUVI</name>
<dbReference type="RefSeq" id="WP_004615223.1">
    <property type="nucleotide sequence ID" value="NZ_APMP01000001.1"/>
</dbReference>
<dbReference type="EMBL" id="APMP01000001">
    <property type="protein sequence ID" value="ENZ83676.1"/>
    <property type="molecule type" value="Genomic_DNA"/>
</dbReference>
<sequence length="255" mass="26766" precursor="true">MSNDFTARRAAFRALHAEGCFALPNPWDVGSALRLEKMGFKALASTSAGAAWALGKDDGRLSRDEVLAHLRTLCAATSLPVNADFENGFSDTAEGVARNVALAIETGVAGVSIEDWSGEALYDLPTAVERLRAARSAIDASGQDVMLVGRAEGYLRGDRDLNRILERLKAYANAGADCLYAPAVAEADMIRAIVQAVAPKPVNVLLWGPDMSLESLGALGVRRASTGGALAAAAWAGFDSAAKSLAEVGRLPPRR</sequence>
<dbReference type="Proteomes" id="UP000013063">
    <property type="component" value="Unassembled WGS sequence"/>
</dbReference>
<keyword evidence="2" id="KW-1185">Reference proteome</keyword>
<reference evidence="1 2" key="1">
    <citation type="journal article" date="2013" name="Genome Announc.">
        <title>Draft Genome Sequence for Caulobacter sp. Strain OR37, a Bacterium Tolerant to Heavy Metals.</title>
        <authorList>
            <person name="Utturkar S.M."/>
            <person name="Bollmann A."/>
            <person name="Brzoska R.M."/>
            <person name="Klingeman D.M."/>
            <person name="Epstein S.E."/>
            <person name="Palumbo A.V."/>
            <person name="Brown S.D."/>
        </authorList>
    </citation>
    <scope>NUCLEOTIDE SEQUENCE [LARGE SCALE GENOMIC DNA]</scope>
    <source>
        <strain evidence="1 2">OR37</strain>
    </source>
</reference>
<dbReference type="OrthoDB" id="9785398at2"/>
<protein>
    <submittedName>
        <fullName evidence="1">PEP phosphonomutase-like enzyme</fullName>
    </submittedName>
</protein>
<dbReference type="GO" id="GO:0003824">
    <property type="term" value="F:catalytic activity"/>
    <property type="evidence" value="ECO:0007669"/>
    <property type="project" value="InterPro"/>
</dbReference>
<dbReference type="InterPro" id="IPR039556">
    <property type="entry name" value="ICL/PEPM"/>
</dbReference>
<dbReference type="STRING" id="1292034.OR37_00181"/>
<evidence type="ECO:0000313" key="2">
    <source>
        <dbReference type="Proteomes" id="UP000013063"/>
    </source>
</evidence>
<comment type="caution">
    <text evidence="1">The sequence shown here is derived from an EMBL/GenBank/DDBJ whole genome shotgun (WGS) entry which is preliminary data.</text>
</comment>
<proteinExistence type="predicted"/>
<dbReference type="InterPro" id="IPR015813">
    <property type="entry name" value="Pyrv/PenolPyrv_kinase-like_dom"/>
</dbReference>
<accession>R0D542</accession>
<dbReference type="Pfam" id="PF13714">
    <property type="entry name" value="PEP_mutase"/>
    <property type="match status" value="1"/>
</dbReference>
<dbReference type="InterPro" id="IPR040442">
    <property type="entry name" value="Pyrv_kinase-like_dom_sf"/>
</dbReference>
<organism evidence="1 2">
    <name type="scientific">Caulobacter vibrioides OR37</name>
    <dbReference type="NCBI Taxonomy" id="1292034"/>
    <lineage>
        <taxon>Bacteria</taxon>
        <taxon>Pseudomonadati</taxon>
        <taxon>Pseudomonadota</taxon>
        <taxon>Alphaproteobacteria</taxon>
        <taxon>Caulobacterales</taxon>
        <taxon>Caulobacteraceae</taxon>
        <taxon>Caulobacter</taxon>
    </lineage>
</organism>
<dbReference type="eggNOG" id="COG2513">
    <property type="taxonomic scope" value="Bacteria"/>
</dbReference>
<dbReference type="Gene3D" id="3.20.20.60">
    <property type="entry name" value="Phosphoenolpyruvate-binding domains"/>
    <property type="match status" value="1"/>
</dbReference>
<evidence type="ECO:0000313" key="1">
    <source>
        <dbReference type="EMBL" id="ENZ83676.1"/>
    </source>
</evidence>
<dbReference type="CDD" id="cd00377">
    <property type="entry name" value="ICL_PEPM"/>
    <property type="match status" value="1"/>
</dbReference>
<dbReference type="PANTHER" id="PTHR42905">
    <property type="entry name" value="PHOSPHOENOLPYRUVATE CARBOXYLASE"/>
    <property type="match status" value="1"/>
</dbReference>
<dbReference type="AlphaFoldDB" id="R0D542"/>